<dbReference type="Proteomes" id="UP000011086">
    <property type="component" value="Unassembled WGS sequence"/>
</dbReference>
<evidence type="ECO:0000256" key="1">
    <source>
        <dbReference type="SAM" id="Phobius"/>
    </source>
</evidence>
<protein>
    <submittedName>
        <fullName evidence="2">Uncharacterized protein</fullName>
    </submittedName>
</protein>
<dbReference type="AlphaFoldDB" id="A0AA97PQG8"/>
<organism evidence="2">
    <name type="scientific">Pyricularia oryzae (strain Y34)</name>
    <name type="common">Rice blast fungus</name>
    <name type="synonym">Magnaporthe oryzae</name>
    <dbReference type="NCBI Taxonomy" id="1143189"/>
    <lineage>
        <taxon>Eukaryota</taxon>
        <taxon>Fungi</taxon>
        <taxon>Dikarya</taxon>
        <taxon>Ascomycota</taxon>
        <taxon>Pezizomycotina</taxon>
        <taxon>Sordariomycetes</taxon>
        <taxon>Sordariomycetidae</taxon>
        <taxon>Magnaporthales</taxon>
        <taxon>Pyriculariaceae</taxon>
        <taxon>Pyricularia</taxon>
    </lineage>
</organism>
<dbReference type="EMBL" id="JH793607">
    <property type="protein sequence ID" value="ELQ43217.1"/>
    <property type="molecule type" value="Genomic_DNA"/>
</dbReference>
<dbReference type="InterPro" id="IPR036259">
    <property type="entry name" value="MFS_trans_sf"/>
</dbReference>
<proteinExistence type="predicted"/>
<reference evidence="2" key="1">
    <citation type="journal article" date="2012" name="PLoS Genet.">
        <title>Comparative analysis of the genomes of two field isolates of the rice blast fungus Magnaporthe oryzae.</title>
        <authorList>
            <person name="Xue M."/>
            <person name="Yang J."/>
            <person name="Li Z."/>
            <person name="Hu S."/>
            <person name="Yao N."/>
            <person name="Dean R.A."/>
            <person name="Zhao W."/>
            <person name="Shen M."/>
            <person name="Zhang H."/>
            <person name="Li C."/>
            <person name="Liu L."/>
            <person name="Cao L."/>
            <person name="Xu X."/>
            <person name="Xing Y."/>
            <person name="Hsiang T."/>
            <person name="Zhang Z."/>
            <person name="Xu J.R."/>
            <person name="Peng Y.L."/>
        </authorList>
    </citation>
    <scope>NUCLEOTIDE SEQUENCE</scope>
    <source>
        <strain evidence="2">Y34</strain>
    </source>
</reference>
<accession>A0AA97PQG8</accession>
<keyword evidence="1" id="KW-0472">Membrane</keyword>
<keyword evidence="1" id="KW-1133">Transmembrane helix</keyword>
<sequence>MVGHILVCPSHRLACIATMLVSWSSGRLKERTWHMTISTLVAVAGFIVATSVENTAGRYAGMIIFCNGTYGVNSLMLGRCGSVCGQMREKKSAGPGTYPSWRRARRSAWPRLGLRERARWC</sequence>
<keyword evidence="1" id="KW-0812">Transmembrane</keyword>
<feature type="transmembrane region" description="Helical" evidence="1">
    <location>
        <begin position="33"/>
        <end position="52"/>
    </location>
</feature>
<gene>
    <name evidence="2" type="ORF">OOU_Y34scaffold00163g14</name>
</gene>
<evidence type="ECO:0000313" key="2">
    <source>
        <dbReference type="EMBL" id="ELQ43217.1"/>
    </source>
</evidence>
<dbReference type="SUPFAM" id="SSF103473">
    <property type="entry name" value="MFS general substrate transporter"/>
    <property type="match status" value="1"/>
</dbReference>
<name>A0AA97PQG8_PYRO3</name>